<evidence type="ECO:0000313" key="13">
    <source>
        <dbReference type="Proteomes" id="UP001303889"/>
    </source>
</evidence>
<evidence type="ECO:0000256" key="5">
    <source>
        <dbReference type="ARBA" id="ARBA00022970"/>
    </source>
</evidence>
<evidence type="ECO:0000256" key="9">
    <source>
        <dbReference type="SAM" id="Phobius"/>
    </source>
</evidence>
<feature type="compositionally biased region" description="Basic residues" evidence="8">
    <location>
        <begin position="389"/>
        <end position="398"/>
    </location>
</feature>
<feature type="transmembrane region" description="Helical" evidence="9">
    <location>
        <begin position="571"/>
        <end position="589"/>
    </location>
</feature>
<feature type="transmembrane region" description="Helical" evidence="9">
    <location>
        <begin position="642"/>
        <end position="664"/>
    </location>
</feature>
<organism evidence="12 13">
    <name type="scientific">Staphylotrichum tortipilum</name>
    <dbReference type="NCBI Taxonomy" id="2831512"/>
    <lineage>
        <taxon>Eukaryota</taxon>
        <taxon>Fungi</taxon>
        <taxon>Dikarya</taxon>
        <taxon>Ascomycota</taxon>
        <taxon>Pezizomycotina</taxon>
        <taxon>Sordariomycetes</taxon>
        <taxon>Sordariomycetidae</taxon>
        <taxon>Sordariales</taxon>
        <taxon>Chaetomiaceae</taxon>
        <taxon>Staphylotrichum</taxon>
    </lineage>
</organism>
<feature type="domain" description="Amino acid permease/ SLC12A" evidence="10">
    <location>
        <begin position="462"/>
        <end position="928"/>
    </location>
</feature>
<keyword evidence="7 9" id="KW-0472">Membrane</keyword>
<feature type="transmembrane region" description="Helical" evidence="9">
    <location>
        <begin position="815"/>
        <end position="838"/>
    </location>
</feature>
<dbReference type="PANTHER" id="PTHR43341:SF1">
    <property type="entry name" value="GENERAL AMINO-ACID PERMEASE GAP1"/>
    <property type="match status" value="1"/>
</dbReference>
<feature type="transmembrane region" description="Helical" evidence="9">
    <location>
        <begin position="601"/>
        <end position="622"/>
    </location>
</feature>
<feature type="transmembrane region" description="Helical" evidence="9">
    <location>
        <begin position="859"/>
        <end position="881"/>
    </location>
</feature>
<dbReference type="AlphaFoldDB" id="A0AAN6MKD8"/>
<dbReference type="FunFam" id="1.20.1740.10:FF:000017">
    <property type="entry name" value="Amino acid permease"/>
    <property type="match status" value="1"/>
</dbReference>
<dbReference type="InterPro" id="IPR004841">
    <property type="entry name" value="AA-permease/SLC12A_dom"/>
</dbReference>
<evidence type="ECO:0000259" key="11">
    <source>
        <dbReference type="Pfam" id="PF20684"/>
    </source>
</evidence>
<dbReference type="GO" id="GO:0015171">
    <property type="term" value="F:amino acid transmembrane transporter activity"/>
    <property type="evidence" value="ECO:0007669"/>
    <property type="project" value="TreeGrafter"/>
</dbReference>
<feature type="transmembrane region" description="Helical" evidence="9">
    <location>
        <begin position="901"/>
        <end position="922"/>
    </location>
</feature>
<evidence type="ECO:0000313" key="12">
    <source>
        <dbReference type="EMBL" id="KAK3902482.1"/>
    </source>
</evidence>
<dbReference type="NCBIfam" id="TIGR00913">
    <property type="entry name" value="2A0310"/>
    <property type="match status" value="1"/>
</dbReference>
<keyword evidence="2" id="KW-0813">Transport</keyword>
<evidence type="ECO:0000256" key="2">
    <source>
        <dbReference type="ARBA" id="ARBA00022448"/>
    </source>
</evidence>
<dbReference type="InterPro" id="IPR050524">
    <property type="entry name" value="APC_YAT"/>
</dbReference>
<keyword evidence="6 9" id="KW-1133">Transmembrane helix</keyword>
<feature type="transmembrane region" description="Helical" evidence="9">
    <location>
        <begin position="184"/>
        <end position="209"/>
    </location>
</feature>
<evidence type="ECO:0000256" key="6">
    <source>
        <dbReference type="ARBA" id="ARBA00022989"/>
    </source>
</evidence>
<reference evidence="12" key="1">
    <citation type="journal article" date="2023" name="Mol. Phylogenet. Evol.">
        <title>Genome-scale phylogeny and comparative genomics of the fungal order Sordariales.</title>
        <authorList>
            <person name="Hensen N."/>
            <person name="Bonometti L."/>
            <person name="Westerberg I."/>
            <person name="Brannstrom I.O."/>
            <person name="Guillou S."/>
            <person name="Cros-Aarteil S."/>
            <person name="Calhoun S."/>
            <person name="Haridas S."/>
            <person name="Kuo A."/>
            <person name="Mondo S."/>
            <person name="Pangilinan J."/>
            <person name="Riley R."/>
            <person name="LaButti K."/>
            <person name="Andreopoulos B."/>
            <person name="Lipzen A."/>
            <person name="Chen C."/>
            <person name="Yan M."/>
            <person name="Daum C."/>
            <person name="Ng V."/>
            <person name="Clum A."/>
            <person name="Steindorff A."/>
            <person name="Ohm R.A."/>
            <person name="Martin F."/>
            <person name="Silar P."/>
            <person name="Natvig D.O."/>
            <person name="Lalanne C."/>
            <person name="Gautier V."/>
            <person name="Ament-Velasquez S.L."/>
            <person name="Kruys A."/>
            <person name="Hutchinson M.I."/>
            <person name="Powell A.J."/>
            <person name="Barry K."/>
            <person name="Miller A.N."/>
            <person name="Grigoriev I.V."/>
            <person name="Debuchy R."/>
            <person name="Gladieux P."/>
            <person name="Hiltunen Thoren M."/>
            <person name="Johannesson H."/>
        </authorList>
    </citation>
    <scope>NUCLEOTIDE SEQUENCE</scope>
    <source>
        <strain evidence="12">CBS 103.79</strain>
    </source>
</reference>
<evidence type="ECO:0000259" key="10">
    <source>
        <dbReference type="Pfam" id="PF00324"/>
    </source>
</evidence>
<feature type="transmembrane region" description="Helical" evidence="9">
    <location>
        <begin position="685"/>
        <end position="706"/>
    </location>
</feature>
<evidence type="ECO:0000256" key="8">
    <source>
        <dbReference type="SAM" id="MobiDB-lite"/>
    </source>
</evidence>
<feature type="region of interest" description="Disordered" evidence="8">
    <location>
        <begin position="384"/>
        <end position="429"/>
    </location>
</feature>
<feature type="compositionally biased region" description="Basic and acidic residues" evidence="8">
    <location>
        <begin position="329"/>
        <end position="346"/>
    </location>
</feature>
<sequence>MSLYTPPPPARPFSEDKATVLTSWWITCMCAIIIVFRLIGRYVRVEALFGEDKVAAVALVPLFLRMAFVHPMLLYGTNNVGVEDGDVMGQEEVYRREVASRLVLVSRVLHPAILWLLKIVTLEFFDRLVGLSGKNRYTLLLRFTRILLAASFLAIVIADLAECRPFRHYWQVTPDPGGQCRQGYAQLLTVTVCNVFTDLVLVVFPVPIVVKSRLSVGRKTLLVMLFCLHLFTVVVAVYKVPEILREDGYQATRTMWASAEILMATFAANVLTIGTFVRDTGVKKRRFQPSLGMTGIRMGERKGGGRLGDTTWDHVEPKYGATPRRRRRGPTDPHRPSPIETRHRSADAGTPTHTRPDSGIPGSGSDTTLKARMGRFIDSFRREEGSYPSHHHRHHHHDAHGNPNFAFSVTDADGERYTDDPSPLPPPPVVRQHQGGERYYDIRSANAKTASTLLARELKGRHLQMIAISGSIGTGLFVASGRALSTGGPASVLLAYLIVGVMLWCTVQALGEMAVVFPVAGSFSAFSTRFLDPSWGFAMGWNYALQWIVVLPLEIIAGALTVGYWNSSVPPSIFITIFLLVILAINLAGIRGYGEAEFLFAIIKVIAVVGFILLGIVINIGGTPTSGYIGGKYWHDPGAFNNGFKGLCTVFVTAAFAFAGTELVGLASAETSNPRKSLPTAIKQVFWRITIFYIVSLALVGLLVPYNEPRLLGGANLADASASPFVIAIESAGTTILPSIMNGVILVSVISVGNSSVFGSSRTLAALAEQGQAPQIFSYVDRRGRPLVAILAVSSFGLLAYLANLQDHYGKVFDWLLAISGLSTIFTWASTCLAHIRLRKAWAYRHRSVADMAFRAQAGVIGSWVGLLCNVLILAAQLWVAIAPLEDPDEPMTASDRAQNFFVQCLALPVVLVFWLGHKVWYRTSFVRVEEMDIDTGRRDFGRLGIIKAQEEEERQSWPRWKRLYRVIC</sequence>
<dbReference type="Pfam" id="PF00324">
    <property type="entry name" value="AA_permease"/>
    <property type="match status" value="1"/>
</dbReference>
<feature type="region of interest" description="Disordered" evidence="8">
    <location>
        <begin position="294"/>
        <end position="370"/>
    </location>
</feature>
<accession>A0AAN6MKD8</accession>
<keyword evidence="4 9" id="KW-0812">Transmembrane</keyword>
<evidence type="ECO:0000256" key="1">
    <source>
        <dbReference type="ARBA" id="ARBA00004651"/>
    </source>
</evidence>
<dbReference type="PROSITE" id="PS00218">
    <property type="entry name" value="AMINO_ACID_PERMEASE_1"/>
    <property type="match status" value="1"/>
</dbReference>
<keyword evidence="3" id="KW-1003">Cell membrane</keyword>
<feature type="transmembrane region" description="Helical" evidence="9">
    <location>
        <begin position="20"/>
        <end position="42"/>
    </location>
</feature>
<gene>
    <name evidence="12" type="ORF">C8A05DRAFT_44109</name>
</gene>
<feature type="transmembrane region" description="Helical" evidence="9">
    <location>
        <begin position="255"/>
        <end position="277"/>
    </location>
</feature>
<dbReference type="PANTHER" id="PTHR43341">
    <property type="entry name" value="AMINO ACID PERMEASE"/>
    <property type="match status" value="1"/>
</dbReference>
<dbReference type="Gene3D" id="1.20.1740.10">
    <property type="entry name" value="Amino acid/polyamine transporter I"/>
    <property type="match status" value="1"/>
</dbReference>
<proteinExistence type="predicted"/>
<feature type="transmembrane region" description="Helical" evidence="9">
    <location>
        <begin position="221"/>
        <end position="240"/>
    </location>
</feature>
<dbReference type="InterPro" id="IPR049326">
    <property type="entry name" value="Rhodopsin_dom_fungi"/>
</dbReference>
<keyword evidence="5" id="KW-0029">Amino-acid transport</keyword>
<dbReference type="GO" id="GO:0005886">
    <property type="term" value="C:plasma membrane"/>
    <property type="evidence" value="ECO:0007669"/>
    <property type="project" value="UniProtKB-SubCell"/>
</dbReference>
<reference evidence="12" key="2">
    <citation type="submission" date="2023-05" db="EMBL/GenBank/DDBJ databases">
        <authorList>
            <consortium name="Lawrence Berkeley National Laboratory"/>
            <person name="Steindorff A."/>
            <person name="Hensen N."/>
            <person name="Bonometti L."/>
            <person name="Westerberg I."/>
            <person name="Brannstrom I.O."/>
            <person name="Guillou S."/>
            <person name="Cros-Aarteil S."/>
            <person name="Calhoun S."/>
            <person name="Haridas S."/>
            <person name="Kuo A."/>
            <person name="Mondo S."/>
            <person name="Pangilinan J."/>
            <person name="Riley R."/>
            <person name="Labutti K."/>
            <person name="Andreopoulos B."/>
            <person name="Lipzen A."/>
            <person name="Chen C."/>
            <person name="Yanf M."/>
            <person name="Daum C."/>
            <person name="Ng V."/>
            <person name="Clum A."/>
            <person name="Ohm R."/>
            <person name="Martin F."/>
            <person name="Silar P."/>
            <person name="Natvig D."/>
            <person name="Lalanne C."/>
            <person name="Gautier V."/>
            <person name="Ament-Velasquez S.L."/>
            <person name="Kruys A."/>
            <person name="Hutchinson M.I."/>
            <person name="Powell A.J."/>
            <person name="Barry K."/>
            <person name="Miller A.N."/>
            <person name="Grigoriev I.V."/>
            <person name="Debuchy R."/>
            <person name="Gladieux P."/>
            <person name="Thoren M.H."/>
            <person name="Johannesson H."/>
        </authorList>
    </citation>
    <scope>NUCLEOTIDE SEQUENCE</scope>
    <source>
        <strain evidence="12">CBS 103.79</strain>
    </source>
</reference>
<comment type="subcellular location">
    <subcellularLocation>
        <location evidence="1">Cell membrane</location>
        <topology evidence="1">Multi-pass membrane protein</topology>
    </subcellularLocation>
</comment>
<evidence type="ECO:0000256" key="4">
    <source>
        <dbReference type="ARBA" id="ARBA00022692"/>
    </source>
</evidence>
<protein>
    <submittedName>
        <fullName evidence="12">General amino-acid permease</fullName>
    </submittedName>
</protein>
<dbReference type="InterPro" id="IPR004840">
    <property type="entry name" value="Amino_acid_permease_CS"/>
</dbReference>
<dbReference type="Proteomes" id="UP001303889">
    <property type="component" value="Unassembled WGS sequence"/>
</dbReference>
<feature type="transmembrane region" description="Helical" evidence="9">
    <location>
        <begin position="786"/>
        <end position="803"/>
    </location>
</feature>
<comment type="caution">
    <text evidence="12">The sequence shown here is derived from an EMBL/GenBank/DDBJ whole genome shotgun (WGS) entry which is preliminary data.</text>
</comment>
<name>A0AAN6MKD8_9PEZI</name>
<feature type="transmembrane region" description="Helical" evidence="9">
    <location>
        <begin position="541"/>
        <end position="565"/>
    </location>
</feature>
<dbReference type="EMBL" id="MU855507">
    <property type="protein sequence ID" value="KAK3902482.1"/>
    <property type="molecule type" value="Genomic_DNA"/>
</dbReference>
<feature type="transmembrane region" description="Helical" evidence="9">
    <location>
        <begin position="137"/>
        <end position="158"/>
    </location>
</feature>
<evidence type="ECO:0000256" key="3">
    <source>
        <dbReference type="ARBA" id="ARBA00022475"/>
    </source>
</evidence>
<feature type="domain" description="Rhodopsin" evidence="11">
    <location>
        <begin position="37"/>
        <end position="273"/>
    </location>
</feature>
<evidence type="ECO:0000256" key="7">
    <source>
        <dbReference type="ARBA" id="ARBA00023136"/>
    </source>
</evidence>
<keyword evidence="13" id="KW-1185">Reference proteome</keyword>
<dbReference type="Pfam" id="PF20684">
    <property type="entry name" value="Fung_rhodopsin"/>
    <property type="match status" value="1"/>
</dbReference>
<dbReference type="InterPro" id="IPR004762">
    <property type="entry name" value="Amino_acid_permease_fungi"/>
</dbReference>
<feature type="transmembrane region" description="Helical" evidence="9">
    <location>
        <begin position="493"/>
        <end position="520"/>
    </location>
</feature>